<organism evidence="6 7">
    <name type="scientific">Marispirochaeta aestuarii</name>
    <dbReference type="NCBI Taxonomy" id="1963862"/>
    <lineage>
        <taxon>Bacteria</taxon>
        <taxon>Pseudomonadati</taxon>
        <taxon>Spirochaetota</taxon>
        <taxon>Spirochaetia</taxon>
        <taxon>Spirochaetales</taxon>
        <taxon>Spirochaetaceae</taxon>
        <taxon>Marispirochaeta</taxon>
    </lineage>
</organism>
<accession>A0A1Y1RX60</accession>
<keyword evidence="7" id="KW-1185">Reference proteome</keyword>
<dbReference type="Gene3D" id="3.30.70.20">
    <property type="match status" value="1"/>
</dbReference>
<evidence type="ECO:0000313" key="7">
    <source>
        <dbReference type="Proteomes" id="UP000192343"/>
    </source>
</evidence>
<gene>
    <name evidence="6" type="ORF">B4O97_11110</name>
</gene>
<dbReference type="Proteomes" id="UP000192343">
    <property type="component" value="Unassembled WGS sequence"/>
</dbReference>
<name>A0A1Y1RX60_9SPIO</name>
<dbReference type="PROSITE" id="PS00198">
    <property type="entry name" value="4FE4S_FER_1"/>
    <property type="match status" value="1"/>
</dbReference>
<dbReference type="PROSITE" id="PS51379">
    <property type="entry name" value="4FE4S_FER_2"/>
    <property type="match status" value="1"/>
</dbReference>
<evidence type="ECO:0000256" key="2">
    <source>
        <dbReference type="ARBA" id="ARBA00022723"/>
    </source>
</evidence>
<protein>
    <recommendedName>
        <fullName evidence="5">4Fe-4S ferredoxin-type domain-containing protein</fullName>
    </recommendedName>
</protein>
<evidence type="ECO:0000256" key="1">
    <source>
        <dbReference type="ARBA" id="ARBA00022485"/>
    </source>
</evidence>
<dbReference type="SUPFAM" id="SSF46548">
    <property type="entry name" value="alpha-helical ferredoxin"/>
    <property type="match status" value="1"/>
</dbReference>
<dbReference type="GO" id="GO:0052693">
    <property type="term" value="F:epoxyqueuosine reductase activity"/>
    <property type="evidence" value="ECO:0007669"/>
    <property type="project" value="TreeGrafter"/>
</dbReference>
<dbReference type="GO" id="GO:0046872">
    <property type="term" value="F:metal ion binding"/>
    <property type="evidence" value="ECO:0007669"/>
    <property type="project" value="UniProtKB-KW"/>
</dbReference>
<dbReference type="InterPro" id="IPR017900">
    <property type="entry name" value="4Fe4S_Fe_S_CS"/>
</dbReference>
<dbReference type="InterPro" id="IPR004453">
    <property type="entry name" value="QueG"/>
</dbReference>
<feature type="domain" description="4Fe-4S ferredoxin-type" evidence="5">
    <location>
        <begin position="163"/>
        <end position="193"/>
    </location>
</feature>
<comment type="caution">
    <text evidence="6">The sequence shown here is derived from an EMBL/GenBank/DDBJ whole genome shotgun (WGS) entry which is preliminary data.</text>
</comment>
<dbReference type="AlphaFoldDB" id="A0A1Y1RX60"/>
<dbReference type="EMBL" id="MWQY01000011">
    <property type="protein sequence ID" value="ORC34879.1"/>
    <property type="molecule type" value="Genomic_DNA"/>
</dbReference>
<dbReference type="Pfam" id="PF13484">
    <property type="entry name" value="Fer4_16"/>
    <property type="match status" value="1"/>
</dbReference>
<evidence type="ECO:0000313" key="6">
    <source>
        <dbReference type="EMBL" id="ORC34879.1"/>
    </source>
</evidence>
<proteinExistence type="predicted"/>
<dbReference type="PANTHER" id="PTHR30002">
    <property type="entry name" value="EPOXYQUEUOSINE REDUCTASE"/>
    <property type="match status" value="1"/>
</dbReference>
<sequence length="333" mass="36295">MIMTRTDILLGKFLENGFRSPGIAWIAPGLVGETPGDRTYLVIMGIFPIPDPAPSADPGKVLVAPFAAAHYYRDCVKRLKALVSELQRGTGVSKQHVRLFSNSRLPERSIAAALGIGWVGRNGLLMNREYGSSFVLAGILASLDEGEISRLRGNEDLARISSLEAPADPHGECGSCRACVSACPTGAIAESGGVRLERCLQYLATTREDLPDFARKVWGRRLYGCMDCQNSCPVNRRRSVHADGDSLGREEYPIRDLLPKFASPAEKGLKKIFPDTALEASWIPREAILRNLLTAAGNSGDPSLEQLIRPFLEEKHPVVKTAAARALDRIFSK</sequence>
<keyword evidence="4" id="KW-0411">Iron-sulfur</keyword>
<dbReference type="GO" id="GO:0051539">
    <property type="term" value="F:4 iron, 4 sulfur cluster binding"/>
    <property type="evidence" value="ECO:0007669"/>
    <property type="project" value="UniProtKB-KW"/>
</dbReference>
<evidence type="ECO:0000259" key="5">
    <source>
        <dbReference type="PROSITE" id="PS51379"/>
    </source>
</evidence>
<keyword evidence="2" id="KW-0479">Metal-binding</keyword>
<dbReference type="PANTHER" id="PTHR30002:SF4">
    <property type="entry name" value="EPOXYQUEUOSINE REDUCTASE"/>
    <property type="match status" value="1"/>
</dbReference>
<dbReference type="GO" id="GO:0008616">
    <property type="term" value="P:tRNA queuosine(34) biosynthetic process"/>
    <property type="evidence" value="ECO:0007669"/>
    <property type="project" value="InterPro"/>
</dbReference>
<evidence type="ECO:0000256" key="3">
    <source>
        <dbReference type="ARBA" id="ARBA00023004"/>
    </source>
</evidence>
<evidence type="ECO:0000256" key="4">
    <source>
        <dbReference type="ARBA" id="ARBA00023014"/>
    </source>
</evidence>
<dbReference type="STRING" id="1963862.B4O97_11110"/>
<keyword evidence="1" id="KW-0004">4Fe-4S</keyword>
<dbReference type="InterPro" id="IPR017896">
    <property type="entry name" value="4Fe4S_Fe-S-bd"/>
</dbReference>
<keyword evidence="3" id="KW-0408">Iron</keyword>
<reference evidence="6 7" key="1">
    <citation type="submission" date="2017-03" db="EMBL/GenBank/DDBJ databases">
        <title>Draft Genome sequence of Marispirochaeta sp. strain JC444.</title>
        <authorList>
            <person name="Shivani Y."/>
            <person name="Subhash Y."/>
            <person name="Sasikala C."/>
            <person name="Ramana C."/>
        </authorList>
    </citation>
    <scope>NUCLEOTIDE SEQUENCE [LARGE SCALE GENOMIC DNA]</scope>
    <source>
        <strain evidence="6 7">JC444</strain>
    </source>
</reference>